<sequence length="350" mass="37088">MDGHSVNASFEGFERLDVMEDAASGLKAIIAIDQTKLGPALGGCRMWMYASEEAAISDALRLARGMTYKSALADIPYGGGKAVIIGNPATDKSSKLFRSLGRIIERLNGRYITGMDLGTTSADMDEILRETRHVTDVTGSLGATGNFTAEMTAYGVYIAIRTSLKQKYGSEQLQQRTVAVQGLGKVGFALCRYLHQSGAQLIVADLDNRLVQLAASQFGAAPVAVDAVHKQRCDVFAPCALGDILNDLTIPELQCQIIAGAANNQLADPRHDVLLEQADILYAPDYAINAGGIIVTAAELNGSSASYARSQVERISHTLAQIYARSAGSTPGTLPPAAAADAITRKRLGI</sequence>
<feature type="domain" description="Glutamate/phenylalanine/leucine/valine/L-tryptophan dehydrogenase C-terminal" evidence="7">
    <location>
        <begin position="145"/>
        <end position="349"/>
    </location>
</feature>
<dbReference type="InterPro" id="IPR006097">
    <property type="entry name" value="Glu/Leu/Phe/Val/Trp_DH_dimer"/>
</dbReference>
<evidence type="ECO:0000256" key="6">
    <source>
        <dbReference type="RuleBase" id="RU004417"/>
    </source>
</evidence>
<keyword evidence="3 5" id="KW-0520">NAD</keyword>
<dbReference type="EMBL" id="FONN01000036">
    <property type="protein sequence ID" value="SFF41480.1"/>
    <property type="molecule type" value="Genomic_DNA"/>
</dbReference>
<dbReference type="GO" id="GO:0000166">
    <property type="term" value="F:nucleotide binding"/>
    <property type="evidence" value="ECO:0007669"/>
    <property type="project" value="UniProtKB-KW"/>
</dbReference>
<evidence type="ECO:0000259" key="7">
    <source>
        <dbReference type="SMART" id="SM00839"/>
    </source>
</evidence>
<evidence type="ECO:0000256" key="1">
    <source>
        <dbReference type="ARBA" id="ARBA00006382"/>
    </source>
</evidence>
<evidence type="ECO:0000256" key="4">
    <source>
        <dbReference type="PIRSR" id="PIRSR000188-1"/>
    </source>
</evidence>
<dbReference type="InterPro" id="IPR006096">
    <property type="entry name" value="Glu/Leu/Phe/Val/Trp_DH_C"/>
</dbReference>
<evidence type="ECO:0000256" key="2">
    <source>
        <dbReference type="ARBA" id="ARBA00023002"/>
    </source>
</evidence>
<dbReference type="CDD" id="cd01075">
    <property type="entry name" value="NAD_bind_Leu_Phe_Val_DH"/>
    <property type="match status" value="1"/>
</dbReference>
<dbReference type="RefSeq" id="WP_046231194.1">
    <property type="nucleotide sequence ID" value="NZ_FONN01000036.1"/>
</dbReference>
<keyword evidence="2 6" id="KW-0560">Oxidoreductase</keyword>
<dbReference type="GO" id="GO:0006520">
    <property type="term" value="P:amino acid metabolic process"/>
    <property type="evidence" value="ECO:0007669"/>
    <property type="project" value="InterPro"/>
</dbReference>
<dbReference type="Gene3D" id="3.40.50.720">
    <property type="entry name" value="NAD(P)-binding Rossmann-like Domain"/>
    <property type="match status" value="1"/>
</dbReference>
<keyword evidence="9" id="KW-1185">Reference proteome</keyword>
<name>A0A1I2III9_9BACL</name>
<dbReference type="PIRSF" id="PIRSF000188">
    <property type="entry name" value="Phe_leu_dh"/>
    <property type="match status" value="1"/>
</dbReference>
<dbReference type="PANTHER" id="PTHR42722">
    <property type="entry name" value="LEUCINE DEHYDROGENASE"/>
    <property type="match status" value="1"/>
</dbReference>
<comment type="similarity">
    <text evidence="1 6">Belongs to the Glu/Leu/Phe/Val dehydrogenases family.</text>
</comment>
<dbReference type="PANTHER" id="PTHR42722:SF1">
    <property type="entry name" value="VALINE DEHYDROGENASE"/>
    <property type="match status" value="1"/>
</dbReference>
<dbReference type="GO" id="GO:0016639">
    <property type="term" value="F:oxidoreductase activity, acting on the CH-NH2 group of donors, NAD or NADP as acceptor"/>
    <property type="evidence" value="ECO:0007669"/>
    <property type="project" value="InterPro"/>
</dbReference>
<dbReference type="SMART" id="SM00839">
    <property type="entry name" value="ELFV_dehydrog"/>
    <property type="match status" value="1"/>
</dbReference>
<dbReference type="AlphaFoldDB" id="A0A1I2III9"/>
<dbReference type="FunFam" id="3.40.50.10860:FF:000010">
    <property type="entry name" value="Leucine dehydrogenase"/>
    <property type="match status" value="1"/>
</dbReference>
<dbReference type="InterPro" id="IPR006095">
    <property type="entry name" value="Glu/Leu/Phe/Val/Trp_DH"/>
</dbReference>
<dbReference type="Gene3D" id="3.40.50.10860">
    <property type="entry name" value="Leucine Dehydrogenase, chain A, domain 1"/>
    <property type="match status" value="1"/>
</dbReference>
<dbReference type="SUPFAM" id="SSF51735">
    <property type="entry name" value="NAD(P)-binding Rossmann-fold domains"/>
    <property type="match status" value="1"/>
</dbReference>
<dbReference type="PRINTS" id="PR00082">
    <property type="entry name" value="GLFDHDRGNASE"/>
</dbReference>
<dbReference type="Pfam" id="PF02812">
    <property type="entry name" value="ELFV_dehydrog_N"/>
    <property type="match status" value="1"/>
</dbReference>
<dbReference type="Proteomes" id="UP000183410">
    <property type="component" value="Unassembled WGS sequence"/>
</dbReference>
<reference evidence="9" key="1">
    <citation type="submission" date="2016-10" db="EMBL/GenBank/DDBJ databases">
        <authorList>
            <person name="Varghese N."/>
            <person name="Submissions S."/>
        </authorList>
    </citation>
    <scope>NUCLEOTIDE SEQUENCE [LARGE SCALE GENOMIC DNA]</scope>
    <source>
        <strain evidence="9">CGMCC 1.10223</strain>
    </source>
</reference>
<evidence type="ECO:0000256" key="3">
    <source>
        <dbReference type="ARBA" id="ARBA00023027"/>
    </source>
</evidence>
<organism evidence="8 9">
    <name type="scientific">Paenibacillus algorifonticola</name>
    <dbReference type="NCBI Taxonomy" id="684063"/>
    <lineage>
        <taxon>Bacteria</taxon>
        <taxon>Bacillati</taxon>
        <taxon>Bacillota</taxon>
        <taxon>Bacilli</taxon>
        <taxon>Bacillales</taxon>
        <taxon>Paenibacillaceae</taxon>
        <taxon>Paenibacillus</taxon>
    </lineage>
</organism>
<dbReference type="PROSITE" id="PS00074">
    <property type="entry name" value="GLFV_DEHYDROGENASE"/>
    <property type="match status" value="1"/>
</dbReference>
<evidence type="ECO:0000313" key="9">
    <source>
        <dbReference type="Proteomes" id="UP000183410"/>
    </source>
</evidence>
<dbReference type="InterPro" id="IPR036291">
    <property type="entry name" value="NAD(P)-bd_dom_sf"/>
</dbReference>
<gene>
    <name evidence="8" type="ORF">SAMN04487969_13613</name>
</gene>
<protein>
    <submittedName>
        <fullName evidence="8">Leucine dehydrogenase</fullName>
    </submittedName>
</protein>
<proteinExistence type="inferred from homology"/>
<dbReference type="Pfam" id="PF00208">
    <property type="entry name" value="ELFV_dehydrog"/>
    <property type="match status" value="2"/>
</dbReference>
<dbReference type="OrthoDB" id="9803297at2"/>
<feature type="binding site" evidence="5">
    <location>
        <begin position="182"/>
        <end position="187"/>
    </location>
    <ligand>
        <name>NAD(+)</name>
        <dbReference type="ChEBI" id="CHEBI:57540"/>
    </ligand>
</feature>
<dbReference type="SUPFAM" id="SSF53223">
    <property type="entry name" value="Aminoacid dehydrogenase-like, N-terminal domain"/>
    <property type="match status" value="1"/>
</dbReference>
<keyword evidence="5" id="KW-0547">Nucleotide-binding</keyword>
<accession>A0A1I2III9</accession>
<evidence type="ECO:0000256" key="5">
    <source>
        <dbReference type="PIRSR" id="PIRSR000188-2"/>
    </source>
</evidence>
<dbReference type="InterPro" id="IPR046346">
    <property type="entry name" value="Aminoacid_DH-like_N_sf"/>
</dbReference>
<dbReference type="InterPro" id="IPR033524">
    <property type="entry name" value="Glu/Leu/Phe/Val_DH_AS"/>
</dbReference>
<evidence type="ECO:0000313" key="8">
    <source>
        <dbReference type="EMBL" id="SFF41480.1"/>
    </source>
</evidence>
<dbReference type="InterPro" id="IPR016211">
    <property type="entry name" value="Glu/Phe/Leu/Val/Trp_DH_bac/arc"/>
</dbReference>
<feature type="active site" description="Proton donor/acceptor" evidence="4">
    <location>
        <position position="81"/>
    </location>
</feature>